<protein>
    <recommendedName>
        <fullName evidence="4">tRNA pseudouridine synthase A</fullName>
        <ecNumber evidence="4">5.4.99.12</ecNumber>
    </recommendedName>
    <alternativeName>
        <fullName evidence="4">tRNA pseudouridine(38-40) synthase</fullName>
    </alternativeName>
    <alternativeName>
        <fullName evidence="4">tRNA pseudouridylate synthase I</fullName>
    </alternativeName>
    <alternativeName>
        <fullName evidence="4">tRNA-uridine isomerase I</fullName>
    </alternativeName>
</protein>
<evidence type="ECO:0000256" key="1">
    <source>
        <dbReference type="ARBA" id="ARBA00009375"/>
    </source>
</evidence>
<evidence type="ECO:0000256" key="7">
    <source>
        <dbReference type="RuleBase" id="RU003792"/>
    </source>
</evidence>
<dbReference type="HAMAP" id="MF_00171">
    <property type="entry name" value="TruA"/>
    <property type="match status" value="1"/>
</dbReference>
<dbReference type="InterPro" id="IPR020094">
    <property type="entry name" value="TruA/RsuA/RluB/E/F_N"/>
</dbReference>
<dbReference type="PANTHER" id="PTHR11142:SF0">
    <property type="entry name" value="TRNA PSEUDOURIDINE SYNTHASE-LIKE 1"/>
    <property type="match status" value="1"/>
</dbReference>
<dbReference type="NCBIfam" id="TIGR00071">
    <property type="entry name" value="hisT_truA"/>
    <property type="match status" value="1"/>
</dbReference>
<dbReference type="InterPro" id="IPR020097">
    <property type="entry name" value="PsdUridine_synth_TruA_a/b_dom"/>
</dbReference>
<dbReference type="Pfam" id="PF01416">
    <property type="entry name" value="PseudoU_synth_1"/>
    <property type="match status" value="2"/>
</dbReference>
<feature type="active site" description="Nucleophile" evidence="4 5">
    <location>
        <position position="54"/>
    </location>
</feature>
<dbReference type="EC" id="5.4.99.12" evidence="4"/>
<dbReference type="InterPro" id="IPR020103">
    <property type="entry name" value="PsdUridine_synth_cat_dom_sf"/>
</dbReference>
<comment type="catalytic activity">
    <reaction evidence="4 7">
        <text>uridine(38/39/40) in tRNA = pseudouridine(38/39/40) in tRNA</text>
        <dbReference type="Rhea" id="RHEA:22376"/>
        <dbReference type="Rhea" id="RHEA-COMP:10085"/>
        <dbReference type="Rhea" id="RHEA-COMP:10087"/>
        <dbReference type="ChEBI" id="CHEBI:65314"/>
        <dbReference type="ChEBI" id="CHEBI:65315"/>
        <dbReference type="EC" id="5.4.99.12"/>
    </reaction>
</comment>
<reference evidence="9" key="1">
    <citation type="journal article" date="2013" name="Extremophiles">
        <title>Proteinivorax tanatarense gen. nov., sp. nov., an anaerobic, haloalkaliphilic, proteolytic bacterium isolated from a decaying algal bloom, and proposal of Proteinivoraceae fam. nov.</title>
        <authorList>
            <person name="Kevbrin V."/>
            <person name="Boltyanskaya Y."/>
            <person name="Zhilina T."/>
            <person name="Kolganova T."/>
            <person name="Lavrentjeva E."/>
            <person name="Kuznetsov B."/>
        </authorList>
    </citation>
    <scope>NUCLEOTIDE SEQUENCE</scope>
    <source>
        <strain evidence="9">Z-910T</strain>
    </source>
</reference>
<dbReference type="InterPro" id="IPR020095">
    <property type="entry name" value="PsdUridine_synth_TruA_C"/>
</dbReference>
<dbReference type="PANTHER" id="PTHR11142">
    <property type="entry name" value="PSEUDOURIDYLATE SYNTHASE"/>
    <property type="match status" value="1"/>
</dbReference>
<evidence type="ECO:0000256" key="4">
    <source>
        <dbReference type="HAMAP-Rule" id="MF_00171"/>
    </source>
</evidence>
<dbReference type="PIRSF" id="PIRSF001430">
    <property type="entry name" value="tRNA_psdUrid_synth"/>
    <property type="match status" value="1"/>
</dbReference>
<evidence type="ECO:0000256" key="6">
    <source>
        <dbReference type="PIRSR" id="PIRSR001430-2"/>
    </source>
</evidence>
<evidence type="ECO:0000256" key="3">
    <source>
        <dbReference type="ARBA" id="ARBA00023235"/>
    </source>
</evidence>
<dbReference type="GO" id="GO:0031119">
    <property type="term" value="P:tRNA pseudouridine synthesis"/>
    <property type="evidence" value="ECO:0007669"/>
    <property type="project" value="UniProtKB-UniRule"/>
</dbReference>
<dbReference type="EMBL" id="CP158367">
    <property type="protein sequence ID" value="XBX75095.1"/>
    <property type="molecule type" value="Genomic_DNA"/>
</dbReference>
<dbReference type="InterPro" id="IPR001406">
    <property type="entry name" value="PsdUridine_synth_TruA"/>
</dbReference>
<dbReference type="SUPFAM" id="SSF55120">
    <property type="entry name" value="Pseudouridine synthase"/>
    <property type="match status" value="1"/>
</dbReference>
<comment type="similarity">
    <text evidence="1 4 7">Belongs to the tRNA pseudouridine synthase TruA family.</text>
</comment>
<dbReference type="CDD" id="cd02570">
    <property type="entry name" value="PseudoU_synth_EcTruA"/>
    <property type="match status" value="1"/>
</dbReference>
<comment type="subunit">
    <text evidence="4">Homodimer.</text>
</comment>
<sequence>MHNTKLTVEYDGTNYNGFQIQSQTKNQTIQGHLERVINMLYGEKIKSIICSRTDKGVHAKGQVINFHHNKNKFNSFTLIKAMNANLPEDIRVIKVENAAPDFHSRYHAKRKKYSYLIDNSIAHRPLLKRYSHHIPHKLDVQAMQNGGDILLGTHDFTSFKGKKGLTKSPIRTLYNLSIEEKNQFIYFDVEGNGFLYNMVRIIVGTLVKVGRGQQPYQHIENILKKKDRDFAGPTAPAHGLILEKVYY</sequence>
<dbReference type="FunFam" id="3.30.70.580:FF:000001">
    <property type="entry name" value="tRNA pseudouridine synthase A"/>
    <property type="match status" value="1"/>
</dbReference>
<feature type="binding site" evidence="4 6">
    <location>
        <position position="113"/>
    </location>
    <ligand>
        <name>substrate</name>
    </ligand>
</feature>
<evidence type="ECO:0000259" key="8">
    <source>
        <dbReference type="Pfam" id="PF01416"/>
    </source>
</evidence>
<evidence type="ECO:0000313" key="9">
    <source>
        <dbReference type="EMBL" id="XBX75095.1"/>
    </source>
</evidence>
<dbReference type="GO" id="GO:0160147">
    <property type="term" value="F:tRNA pseudouridine(38-40) synthase activity"/>
    <property type="evidence" value="ECO:0007669"/>
    <property type="project" value="UniProtKB-EC"/>
</dbReference>
<gene>
    <name evidence="4 9" type="primary">truA</name>
    <name evidence="9" type="ORF">PRVXT_000201</name>
</gene>
<feature type="domain" description="Pseudouridine synthase I TruA alpha/beta" evidence="8">
    <location>
        <begin position="150"/>
        <end position="247"/>
    </location>
</feature>
<dbReference type="Gene3D" id="3.30.70.660">
    <property type="entry name" value="Pseudouridine synthase I, catalytic domain, C-terminal subdomain"/>
    <property type="match status" value="1"/>
</dbReference>
<accession>A0AAU7VM19</accession>
<keyword evidence="2 4" id="KW-0819">tRNA processing</keyword>
<evidence type="ECO:0000256" key="2">
    <source>
        <dbReference type="ARBA" id="ARBA00022694"/>
    </source>
</evidence>
<feature type="domain" description="Pseudouridine synthase I TruA alpha/beta" evidence="8">
    <location>
        <begin position="8"/>
        <end position="106"/>
    </location>
</feature>
<dbReference type="RefSeq" id="WP_350343842.1">
    <property type="nucleotide sequence ID" value="NZ_CP158367.1"/>
</dbReference>
<organism evidence="9">
    <name type="scientific">Proteinivorax tanatarense</name>
    <dbReference type="NCBI Taxonomy" id="1260629"/>
    <lineage>
        <taxon>Bacteria</taxon>
        <taxon>Bacillati</taxon>
        <taxon>Bacillota</taxon>
        <taxon>Clostridia</taxon>
        <taxon>Eubacteriales</taxon>
        <taxon>Proteinivoracaceae</taxon>
        <taxon>Proteinivorax</taxon>
    </lineage>
</organism>
<dbReference type="AlphaFoldDB" id="A0AAU7VM19"/>
<evidence type="ECO:0000256" key="5">
    <source>
        <dbReference type="PIRSR" id="PIRSR001430-1"/>
    </source>
</evidence>
<proteinExistence type="inferred from homology"/>
<dbReference type="GO" id="GO:0003723">
    <property type="term" value="F:RNA binding"/>
    <property type="evidence" value="ECO:0007669"/>
    <property type="project" value="InterPro"/>
</dbReference>
<reference evidence="9" key="2">
    <citation type="submission" date="2024-06" db="EMBL/GenBank/DDBJ databases">
        <authorList>
            <person name="Petrova K.O."/>
            <person name="Toshchakov S.V."/>
            <person name="Boltjanskaja Y.V."/>
            <person name="Kevbrin V."/>
        </authorList>
    </citation>
    <scope>NUCLEOTIDE SEQUENCE</scope>
    <source>
        <strain evidence="9">Z-910T</strain>
    </source>
</reference>
<comment type="caution">
    <text evidence="4">Lacks conserved residue(s) required for the propagation of feature annotation.</text>
</comment>
<keyword evidence="3 4" id="KW-0413">Isomerase</keyword>
<comment type="function">
    <text evidence="4">Formation of pseudouridine at positions 38, 39 and 40 in the anticodon stem and loop of transfer RNAs.</text>
</comment>
<dbReference type="Gene3D" id="3.30.70.580">
    <property type="entry name" value="Pseudouridine synthase I, catalytic domain, N-terminal subdomain"/>
    <property type="match status" value="1"/>
</dbReference>
<name>A0AAU7VM19_9FIRM</name>